<sequence length="315" mass="34273">MDVVTLGETMVSFTPQATGLMRYARHYQSAFAGAETNTMTGLSRLGHQTGWISRVGDDELGASVLSFVRGEGIDVSNVMKDPTAPTALMLKEMLNEENVRVYYYRQHSAASNLQPKDIDEAYIARAKYLYITGITPALSSSCLEAVQQALTYAKKHSVKVIFDPNLRKKLWEENHARKVLLGLAAQADIVLPGVAEGEFLFNVQDEKKIARRFIENGACTVITKLGEHGAYYVAGKEEIYVPGFKVKAIDPVGAGDGFAAGVISGLLDGLSGEEAVRRGCAIGAMVTTTSGDIEGLPDRRLLENFMAESREDVSR</sequence>
<dbReference type="InterPro" id="IPR002173">
    <property type="entry name" value="Carboh/pur_kinase_PfkB_CS"/>
</dbReference>
<dbReference type="RefSeq" id="WP_204728444.1">
    <property type="nucleotide sequence ID" value="NZ_JAFBDK010000003.1"/>
</dbReference>
<comment type="caution">
    <text evidence="5">The sequence shown here is derived from an EMBL/GenBank/DDBJ whole genome shotgun (WGS) entry which is preliminary data.</text>
</comment>
<dbReference type="SUPFAM" id="SSF53613">
    <property type="entry name" value="Ribokinase-like"/>
    <property type="match status" value="1"/>
</dbReference>
<dbReference type="InterPro" id="IPR050306">
    <property type="entry name" value="PfkB_Carbo_kinase"/>
</dbReference>
<keyword evidence="3 5" id="KW-0418">Kinase</keyword>
<dbReference type="EMBL" id="JBHUPG010000031">
    <property type="protein sequence ID" value="MFD2913528.1"/>
    <property type="molecule type" value="Genomic_DNA"/>
</dbReference>
<dbReference type="Pfam" id="PF00294">
    <property type="entry name" value="PfkB"/>
    <property type="match status" value="1"/>
</dbReference>
<reference evidence="6" key="1">
    <citation type="journal article" date="2019" name="Int. J. Syst. Evol. Microbiol.">
        <title>The Global Catalogue of Microorganisms (GCM) 10K type strain sequencing project: providing services to taxonomists for standard genome sequencing and annotation.</title>
        <authorList>
            <consortium name="The Broad Institute Genomics Platform"/>
            <consortium name="The Broad Institute Genome Sequencing Center for Infectious Disease"/>
            <person name="Wu L."/>
            <person name="Ma J."/>
        </authorList>
    </citation>
    <scope>NUCLEOTIDE SEQUENCE [LARGE SCALE GENOMIC DNA]</scope>
    <source>
        <strain evidence="6">KCTC 13528</strain>
    </source>
</reference>
<dbReference type="GO" id="GO:0016301">
    <property type="term" value="F:kinase activity"/>
    <property type="evidence" value="ECO:0007669"/>
    <property type="project" value="UniProtKB-KW"/>
</dbReference>
<dbReference type="Gene3D" id="3.40.1190.20">
    <property type="match status" value="1"/>
</dbReference>
<evidence type="ECO:0000256" key="3">
    <source>
        <dbReference type="ARBA" id="ARBA00022777"/>
    </source>
</evidence>
<keyword evidence="6" id="KW-1185">Reference proteome</keyword>
<dbReference type="PANTHER" id="PTHR43085">
    <property type="entry name" value="HEXOKINASE FAMILY MEMBER"/>
    <property type="match status" value="1"/>
</dbReference>
<dbReference type="InterPro" id="IPR011611">
    <property type="entry name" value="PfkB_dom"/>
</dbReference>
<feature type="domain" description="Carbohydrate kinase PfkB" evidence="4">
    <location>
        <begin position="2"/>
        <end position="298"/>
    </location>
</feature>
<comment type="similarity">
    <text evidence="1">Belongs to the carbohydrate kinase PfkB family.</text>
</comment>
<evidence type="ECO:0000256" key="1">
    <source>
        <dbReference type="ARBA" id="ARBA00010688"/>
    </source>
</evidence>
<name>A0ABW5ZKR5_9BACL</name>
<keyword evidence="2" id="KW-0808">Transferase</keyword>
<evidence type="ECO:0000256" key="2">
    <source>
        <dbReference type="ARBA" id="ARBA00022679"/>
    </source>
</evidence>
<gene>
    <name evidence="5" type="ORF">ACFS5P_16695</name>
</gene>
<dbReference type="InterPro" id="IPR029056">
    <property type="entry name" value="Ribokinase-like"/>
</dbReference>
<protein>
    <submittedName>
        <fullName evidence="5">Sugar kinase</fullName>
    </submittedName>
</protein>
<proteinExistence type="inferred from homology"/>
<dbReference type="Proteomes" id="UP001597561">
    <property type="component" value="Unassembled WGS sequence"/>
</dbReference>
<organism evidence="5 6">
    <name type="scientific">Jeotgalibacillus terrae</name>
    <dbReference type="NCBI Taxonomy" id="587735"/>
    <lineage>
        <taxon>Bacteria</taxon>
        <taxon>Bacillati</taxon>
        <taxon>Bacillota</taxon>
        <taxon>Bacilli</taxon>
        <taxon>Bacillales</taxon>
        <taxon>Caryophanaceae</taxon>
        <taxon>Jeotgalibacillus</taxon>
    </lineage>
</organism>
<evidence type="ECO:0000313" key="6">
    <source>
        <dbReference type="Proteomes" id="UP001597561"/>
    </source>
</evidence>
<evidence type="ECO:0000259" key="4">
    <source>
        <dbReference type="Pfam" id="PF00294"/>
    </source>
</evidence>
<accession>A0ABW5ZKR5</accession>
<dbReference type="PANTHER" id="PTHR43085:SF15">
    <property type="entry name" value="2-DEHYDRO-3-DEOXYGLUCONOKINASE"/>
    <property type="match status" value="1"/>
</dbReference>
<evidence type="ECO:0000313" key="5">
    <source>
        <dbReference type="EMBL" id="MFD2913528.1"/>
    </source>
</evidence>
<dbReference type="CDD" id="cd01166">
    <property type="entry name" value="KdgK"/>
    <property type="match status" value="1"/>
</dbReference>
<dbReference type="PROSITE" id="PS00584">
    <property type="entry name" value="PFKB_KINASES_2"/>
    <property type="match status" value="1"/>
</dbReference>